<keyword evidence="3 7" id="KW-1133">Transmembrane helix</keyword>
<dbReference type="PANTHER" id="PTHR12639">
    <property type="entry name" value="VITAMIN K-DEPENDENT GAMMA-CARBOXYLASE"/>
    <property type="match status" value="1"/>
</dbReference>
<evidence type="ECO:0000313" key="10">
    <source>
        <dbReference type="Proteomes" id="UP000054359"/>
    </source>
</evidence>
<feature type="transmembrane region" description="Helical" evidence="7">
    <location>
        <begin position="155"/>
        <end position="172"/>
    </location>
</feature>
<dbReference type="InterPro" id="IPR007782">
    <property type="entry name" value="VKG_COase"/>
</dbReference>
<dbReference type="Proteomes" id="UP000054359">
    <property type="component" value="Unassembled WGS sequence"/>
</dbReference>
<evidence type="ECO:0000256" key="1">
    <source>
        <dbReference type="ARBA" id="ARBA00004127"/>
    </source>
</evidence>
<dbReference type="GO" id="GO:0012505">
    <property type="term" value="C:endomembrane system"/>
    <property type="evidence" value="ECO:0007669"/>
    <property type="project" value="UniProtKB-SubCell"/>
</dbReference>
<keyword evidence="6" id="KW-0456">Lyase</keyword>
<reference evidence="9 10" key="1">
    <citation type="submission" date="2013-11" db="EMBL/GenBank/DDBJ databases">
        <title>Genome sequencing of Stegodyphus mimosarum.</title>
        <authorList>
            <person name="Bechsgaard J."/>
        </authorList>
    </citation>
    <scope>NUCLEOTIDE SEQUENCE [LARGE SCALE GENOMIC DNA]</scope>
</reference>
<evidence type="ECO:0000256" key="7">
    <source>
        <dbReference type="SAM" id="Phobius"/>
    </source>
</evidence>
<dbReference type="GO" id="GO:0019842">
    <property type="term" value="F:vitamin binding"/>
    <property type="evidence" value="ECO:0007669"/>
    <property type="project" value="TreeGrafter"/>
</dbReference>
<feature type="domain" description="HTTM-like" evidence="8">
    <location>
        <begin position="15"/>
        <end position="194"/>
    </location>
</feature>
<feature type="non-terminal residue" evidence="9">
    <location>
        <position position="195"/>
    </location>
</feature>
<name>A0A087U087_STEMI</name>
<organism evidence="9 10">
    <name type="scientific">Stegodyphus mimosarum</name>
    <name type="common">African social velvet spider</name>
    <dbReference type="NCBI Taxonomy" id="407821"/>
    <lineage>
        <taxon>Eukaryota</taxon>
        <taxon>Metazoa</taxon>
        <taxon>Ecdysozoa</taxon>
        <taxon>Arthropoda</taxon>
        <taxon>Chelicerata</taxon>
        <taxon>Arachnida</taxon>
        <taxon>Araneae</taxon>
        <taxon>Araneomorphae</taxon>
        <taxon>Entelegynae</taxon>
        <taxon>Eresoidea</taxon>
        <taxon>Eresidae</taxon>
        <taxon>Stegodyphus</taxon>
    </lineage>
</organism>
<feature type="transmembrane region" description="Helical" evidence="7">
    <location>
        <begin position="91"/>
        <end position="109"/>
    </location>
</feature>
<proteinExistence type="predicted"/>
<gene>
    <name evidence="9" type="ORF">X975_02846</name>
</gene>
<protein>
    <submittedName>
        <fullName evidence="9">Vitamin K-dependent gamma-carboxylase</fullName>
    </submittedName>
</protein>
<keyword evidence="4 7" id="KW-0472">Membrane</keyword>
<evidence type="ECO:0000256" key="3">
    <source>
        <dbReference type="ARBA" id="ARBA00022989"/>
    </source>
</evidence>
<dbReference type="OrthoDB" id="206689at2759"/>
<evidence type="ECO:0000256" key="5">
    <source>
        <dbReference type="ARBA" id="ARBA00023157"/>
    </source>
</evidence>
<keyword evidence="10" id="KW-1185">Reference proteome</keyword>
<dbReference type="InterPro" id="IPR011020">
    <property type="entry name" value="HTTM-like"/>
</dbReference>
<dbReference type="PANTHER" id="PTHR12639:SF6">
    <property type="entry name" value="VITAMIN K-DEPENDENT GAMMA-CARBOXYLASE"/>
    <property type="match status" value="1"/>
</dbReference>
<accession>A0A087U087</accession>
<feature type="transmembrane region" description="Helical" evidence="7">
    <location>
        <begin position="115"/>
        <end position="134"/>
    </location>
</feature>
<keyword evidence="5" id="KW-1015">Disulfide bond</keyword>
<dbReference type="EMBL" id="KK117549">
    <property type="protein sequence ID" value="KFM70776.1"/>
    <property type="molecule type" value="Genomic_DNA"/>
</dbReference>
<dbReference type="GO" id="GO:0008488">
    <property type="term" value="F:gamma-glutamyl carboxylase activity"/>
    <property type="evidence" value="ECO:0007669"/>
    <property type="project" value="InterPro"/>
</dbReference>
<evidence type="ECO:0000259" key="8">
    <source>
        <dbReference type="SMART" id="SM00752"/>
    </source>
</evidence>
<keyword evidence="2 7" id="KW-0812">Transmembrane</keyword>
<evidence type="ECO:0000256" key="4">
    <source>
        <dbReference type="ARBA" id="ARBA00023136"/>
    </source>
</evidence>
<sequence length="195" mass="23080">MKDLSSFQAFTRLLHSPRDPSNLAVIRIFYGFLMIIDIHHERGLSSADSRWGNPEECRFPFFNFLKPLPLEWMIMTYLLMLFGSTGIMLGYRFRCSCLCFLIPYWYIFFLDKSHWNNHSYLFGLLGTQLMLSGANRCWSLDGRRDQRIRNTHVPLWNYALLRGQIFLVYFIAGLKKTNLDWIGGYSMEKLGQHWV</sequence>
<dbReference type="InterPro" id="IPR053934">
    <property type="entry name" value="HTTM_dom"/>
</dbReference>
<evidence type="ECO:0000256" key="6">
    <source>
        <dbReference type="ARBA" id="ARBA00023239"/>
    </source>
</evidence>
<comment type="subcellular location">
    <subcellularLocation>
        <location evidence="1">Endomembrane system</location>
        <topology evidence="1">Multi-pass membrane protein</topology>
    </subcellularLocation>
</comment>
<dbReference type="SMART" id="SM00752">
    <property type="entry name" value="HTTM"/>
    <property type="match status" value="1"/>
</dbReference>
<dbReference type="Pfam" id="PF05090">
    <property type="entry name" value="HTTM"/>
    <property type="match status" value="1"/>
</dbReference>
<dbReference type="OMA" id="PLEWMIM"/>
<evidence type="ECO:0000256" key="2">
    <source>
        <dbReference type="ARBA" id="ARBA00022692"/>
    </source>
</evidence>
<dbReference type="AlphaFoldDB" id="A0A087U087"/>
<dbReference type="STRING" id="407821.A0A087U087"/>
<evidence type="ECO:0000313" key="9">
    <source>
        <dbReference type="EMBL" id="KFM70776.1"/>
    </source>
</evidence>